<dbReference type="InterPro" id="IPR036361">
    <property type="entry name" value="SAP_dom_sf"/>
</dbReference>
<evidence type="ECO:0000256" key="9">
    <source>
        <dbReference type="HAMAP-Rule" id="MF_01884"/>
    </source>
</evidence>
<evidence type="ECO:0000256" key="1">
    <source>
        <dbReference type="ARBA" id="ARBA00022472"/>
    </source>
</evidence>
<dbReference type="Pfam" id="PF00006">
    <property type="entry name" value="ATP-synt_ab"/>
    <property type="match status" value="1"/>
</dbReference>
<gene>
    <name evidence="9" type="primary">rho</name>
    <name evidence="14" type="ORF">DP131_01180</name>
</gene>
<keyword evidence="4 9" id="KW-0347">Helicase</keyword>
<dbReference type="InterPro" id="IPR036269">
    <property type="entry name" value="Rho_N_sf"/>
</dbReference>
<evidence type="ECO:0000256" key="6">
    <source>
        <dbReference type="ARBA" id="ARBA00022884"/>
    </source>
</evidence>
<protein>
    <recommendedName>
        <fullName evidence="9 10">Transcription termination factor Rho</fullName>
        <ecNumber evidence="9 10">3.6.4.-</ecNumber>
    </recommendedName>
    <alternativeName>
        <fullName evidence="9">ATP-dependent helicase Rho</fullName>
    </alternativeName>
</protein>
<comment type="caution">
    <text evidence="9">Lacks conserved residue(s) required for the propagation of feature annotation.</text>
</comment>
<dbReference type="HAMAP" id="MF_01884">
    <property type="entry name" value="Rho"/>
    <property type="match status" value="1"/>
</dbReference>
<dbReference type="EC" id="3.6.4.-" evidence="9 10"/>
<dbReference type="SMART" id="SM00382">
    <property type="entry name" value="AAA"/>
    <property type="match status" value="1"/>
</dbReference>
<comment type="function">
    <text evidence="9">Facilitates transcription termination by a mechanism that involves Rho binding to the nascent RNA, activation of Rho's RNA-dependent ATPase activity, and release of the mRNA from the DNA template.</text>
</comment>
<name>A0ABY0EVB0_CLOTA</name>
<dbReference type="Proteomes" id="UP000290273">
    <property type="component" value="Unassembled WGS sequence"/>
</dbReference>
<accession>A0ABY0EVB0</accession>
<proteinExistence type="inferred from homology"/>
<dbReference type="InterPro" id="IPR003593">
    <property type="entry name" value="AAA+_ATPase"/>
</dbReference>
<dbReference type="Pfam" id="PF07498">
    <property type="entry name" value="Rho_N"/>
    <property type="match status" value="1"/>
</dbReference>
<keyword evidence="8 9" id="KW-0804">Transcription</keyword>
<dbReference type="InterPro" id="IPR012340">
    <property type="entry name" value="NA-bd_OB-fold"/>
</dbReference>
<keyword evidence="3 9" id="KW-0378">Hydrolase</keyword>
<dbReference type="SMART" id="SM00357">
    <property type="entry name" value="CSP"/>
    <property type="match status" value="1"/>
</dbReference>
<evidence type="ECO:0000313" key="14">
    <source>
        <dbReference type="EMBL" id="RXI58530.1"/>
    </source>
</evidence>
<dbReference type="SMART" id="SM00959">
    <property type="entry name" value="Rho_N"/>
    <property type="match status" value="1"/>
</dbReference>
<feature type="binding site" evidence="9">
    <location>
        <position position="273"/>
    </location>
    <ligand>
        <name>ATP</name>
        <dbReference type="ChEBI" id="CHEBI:30616"/>
    </ligand>
</feature>
<dbReference type="InterPro" id="IPR041703">
    <property type="entry name" value="Rho_factor_ATP-bd"/>
</dbReference>
<comment type="caution">
    <text evidence="14">The sequence shown here is derived from an EMBL/GenBank/DDBJ whole genome shotgun (WGS) entry which is preliminary data.</text>
</comment>
<evidence type="ECO:0000256" key="7">
    <source>
        <dbReference type="ARBA" id="ARBA00023015"/>
    </source>
</evidence>
<dbReference type="Gene3D" id="1.10.720.30">
    <property type="entry name" value="SAP domain"/>
    <property type="match status" value="1"/>
</dbReference>
<evidence type="ECO:0000256" key="3">
    <source>
        <dbReference type="ARBA" id="ARBA00022801"/>
    </source>
</evidence>
<dbReference type="SUPFAM" id="SSF50249">
    <property type="entry name" value="Nucleic acid-binding proteins"/>
    <property type="match status" value="1"/>
</dbReference>
<dbReference type="InterPro" id="IPR011113">
    <property type="entry name" value="Rho_RNA-bd"/>
</dbReference>
<dbReference type="NCBIfam" id="TIGR00767">
    <property type="entry name" value="rho"/>
    <property type="match status" value="1"/>
</dbReference>
<reference evidence="14 15" key="1">
    <citation type="submission" date="2018-06" db="EMBL/GenBank/DDBJ databases">
        <title>Genome conservation of Clostridium tetani.</title>
        <authorList>
            <person name="Bruggemann H."/>
            <person name="Popoff M.R."/>
        </authorList>
    </citation>
    <scope>NUCLEOTIDE SEQUENCE [LARGE SCALE GENOMIC DNA]</scope>
    <source>
        <strain evidence="14 15">63.05</strain>
    </source>
</reference>
<dbReference type="NCBIfam" id="NF006886">
    <property type="entry name" value="PRK09376.1"/>
    <property type="match status" value="1"/>
</dbReference>
<evidence type="ECO:0000256" key="10">
    <source>
        <dbReference type="NCBIfam" id="TIGR00767"/>
    </source>
</evidence>
<evidence type="ECO:0000313" key="15">
    <source>
        <dbReference type="Proteomes" id="UP000290273"/>
    </source>
</evidence>
<feature type="binding site" evidence="9">
    <location>
        <begin position="242"/>
        <end position="247"/>
    </location>
    <ligand>
        <name>ATP</name>
        <dbReference type="ChEBI" id="CHEBI:30616"/>
    </ligand>
</feature>
<feature type="binding site" evidence="9">
    <location>
        <begin position="230"/>
        <end position="235"/>
    </location>
    <ligand>
        <name>ATP</name>
        <dbReference type="ChEBI" id="CHEBI:30616"/>
    </ligand>
</feature>
<comment type="subunit">
    <text evidence="9">Homohexamer. The homohexamer assembles into an open ring structure.</text>
</comment>
<dbReference type="PROSITE" id="PS51856">
    <property type="entry name" value="RHO_RNA_BD"/>
    <property type="match status" value="1"/>
</dbReference>
<keyword evidence="7 9" id="KW-0805">Transcription regulation</keyword>
<dbReference type="SUPFAM" id="SSF68912">
    <property type="entry name" value="Rho N-terminal domain-like"/>
    <property type="match status" value="1"/>
</dbReference>
<feature type="region of interest" description="Disordered" evidence="12">
    <location>
        <begin position="66"/>
        <end position="105"/>
    </location>
</feature>
<dbReference type="Pfam" id="PF07497">
    <property type="entry name" value="Rho_RNA_bind"/>
    <property type="match status" value="1"/>
</dbReference>
<dbReference type="InterPro" id="IPR004665">
    <property type="entry name" value="Term_rho"/>
</dbReference>
<dbReference type="CDD" id="cd04459">
    <property type="entry name" value="Rho_CSD"/>
    <property type="match status" value="1"/>
</dbReference>
<evidence type="ECO:0000256" key="4">
    <source>
        <dbReference type="ARBA" id="ARBA00022806"/>
    </source>
</evidence>
<organism evidence="14 15">
    <name type="scientific">Clostridium tetani</name>
    <dbReference type="NCBI Taxonomy" id="1513"/>
    <lineage>
        <taxon>Bacteria</taxon>
        <taxon>Bacillati</taxon>
        <taxon>Bacillota</taxon>
        <taxon>Clostridia</taxon>
        <taxon>Eubacteriales</taxon>
        <taxon>Clostridiaceae</taxon>
        <taxon>Clostridium</taxon>
    </lineage>
</organism>
<feature type="compositionally biased region" description="Basic and acidic residues" evidence="12">
    <location>
        <begin position="82"/>
        <end position="105"/>
    </location>
</feature>
<dbReference type="Gene3D" id="3.40.50.300">
    <property type="entry name" value="P-loop containing nucleotide triphosphate hydrolases"/>
    <property type="match status" value="1"/>
</dbReference>
<dbReference type="PANTHER" id="PTHR46425">
    <property type="entry name" value="TRANSCRIPTION TERMINATION FACTOR RHO"/>
    <property type="match status" value="1"/>
</dbReference>
<evidence type="ECO:0000256" key="2">
    <source>
        <dbReference type="ARBA" id="ARBA00022741"/>
    </source>
</evidence>
<dbReference type="EMBL" id="QMAU01000012">
    <property type="protein sequence ID" value="RXI58530.1"/>
    <property type="molecule type" value="Genomic_DNA"/>
</dbReference>
<dbReference type="InterPro" id="IPR000194">
    <property type="entry name" value="ATPase_F1/V1/A1_a/bsu_nucl-bd"/>
</dbReference>
<dbReference type="CDD" id="cd01128">
    <property type="entry name" value="rho_factor_C"/>
    <property type="match status" value="1"/>
</dbReference>
<dbReference type="Gene3D" id="2.40.50.140">
    <property type="entry name" value="Nucleic acid-binding proteins"/>
    <property type="match status" value="1"/>
</dbReference>
<keyword evidence="5 9" id="KW-0067">ATP-binding</keyword>
<dbReference type="PANTHER" id="PTHR46425:SF1">
    <property type="entry name" value="TRANSCRIPTION TERMINATION FACTOR RHO"/>
    <property type="match status" value="1"/>
</dbReference>
<comment type="similarity">
    <text evidence="9 11">Belongs to the Rho family.</text>
</comment>
<dbReference type="SUPFAM" id="SSF52540">
    <property type="entry name" value="P-loop containing nucleoside triphosphate hydrolases"/>
    <property type="match status" value="1"/>
</dbReference>
<feature type="domain" description="Rho RNA-BD" evidence="13">
    <location>
        <begin position="113"/>
        <end position="187"/>
    </location>
</feature>
<keyword evidence="6 9" id="KW-0694">RNA-binding</keyword>
<dbReference type="RefSeq" id="WP_023437135.1">
    <property type="nucleotide sequence ID" value="NZ_CASHSW010000013.1"/>
</dbReference>
<sequence>MSSNDLDKLTVNELKEIAKDLEIKGVYKYKKNELIEEIKKVSPMHIEKNGVVLREKIVPKSGKIKPEGINIEENSSRVESFQGDKRENRKKEEDNNKQEENKREKLREMINESDTAKGVLEIIENNNYGFLRGKNYLTGPDDIYVSPSQIRRFNLQTGDEVEGKVRTPKEGEKFKALLYVQKVNGENPEKAVRRRPFENLTPIYPQERIKLENSSSDLSSRLMDIISPIGKGQRGIVVAPPKAGKTTLLKKIAQSISINHPDMKLIVLLIDERPEEVTDMQRSIDGEVIYSTFDEEPEHHTKVAYMVLERAKRMVEQGQNVVILLDSLTRLARAYNLTINPTGRTLSGGLDPGALIMPKKFFGAARNIEEGGSLTILATALVETGSRMDDMIFEEFKGTGNMEVHLNRKLQERRIFPAIDIYRSGTRKENLLLSEKEYEASFNIRRLLYDENNTQNVTEQLINMLCKTKNNDEFVEVISKIDLSKEKNR</sequence>
<dbReference type="InterPro" id="IPR011129">
    <property type="entry name" value="CSD"/>
</dbReference>
<dbReference type="InterPro" id="IPR027417">
    <property type="entry name" value="P-loop_NTPase"/>
</dbReference>
<evidence type="ECO:0000259" key="13">
    <source>
        <dbReference type="PROSITE" id="PS51856"/>
    </source>
</evidence>
<dbReference type="InterPro" id="IPR011112">
    <property type="entry name" value="Rho-like_N"/>
</dbReference>
<evidence type="ECO:0000256" key="5">
    <source>
        <dbReference type="ARBA" id="ARBA00022840"/>
    </source>
</evidence>
<keyword evidence="2 9" id="KW-0547">Nucleotide-binding</keyword>
<evidence type="ECO:0000256" key="12">
    <source>
        <dbReference type="SAM" id="MobiDB-lite"/>
    </source>
</evidence>
<evidence type="ECO:0000256" key="8">
    <source>
        <dbReference type="ARBA" id="ARBA00023163"/>
    </source>
</evidence>
<keyword evidence="1 9" id="KW-0806">Transcription termination</keyword>
<evidence type="ECO:0000256" key="11">
    <source>
        <dbReference type="PROSITE-ProRule" id="PRU01203"/>
    </source>
</evidence>